<protein>
    <submittedName>
        <fullName evidence="2">Uncharacterized protein</fullName>
    </submittedName>
</protein>
<feature type="compositionally biased region" description="Acidic residues" evidence="1">
    <location>
        <begin position="1"/>
        <end position="20"/>
    </location>
</feature>
<dbReference type="AlphaFoldDB" id="A0A5J4TC13"/>
<sequence length="124" mass="14525">MCLFDDDEEEEEDDDDEEDNMSYGGDYNELICCDFTKKLNSSLLIVDFLIRISIRNPLHDASSARGNSLYRLDYPRILDGADDANENEDDDANENEDDDDDDEDDDPCNNECFDYYYDDYYEEL</sequence>
<name>A0A5J4TC13_9EUKA</name>
<feature type="compositionally biased region" description="Acidic residues" evidence="1">
    <location>
        <begin position="80"/>
        <end position="108"/>
    </location>
</feature>
<evidence type="ECO:0000256" key="1">
    <source>
        <dbReference type="SAM" id="MobiDB-lite"/>
    </source>
</evidence>
<feature type="region of interest" description="Disordered" evidence="1">
    <location>
        <begin position="1"/>
        <end position="23"/>
    </location>
</feature>
<reference evidence="2 3" key="1">
    <citation type="submission" date="2019-03" db="EMBL/GenBank/DDBJ databases">
        <title>Single cell metagenomics reveals metabolic interactions within the superorganism composed of flagellate Streblomastix strix and complex community of Bacteroidetes bacteria on its surface.</title>
        <authorList>
            <person name="Treitli S.C."/>
            <person name="Kolisko M."/>
            <person name="Husnik F."/>
            <person name="Keeling P."/>
            <person name="Hampl V."/>
        </authorList>
    </citation>
    <scope>NUCLEOTIDE SEQUENCE [LARGE SCALE GENOMIC DNA]</scope>
    <source>
        <strain evidence="2">ST1C</strain>
    </source>
</reference>
<gene>
    <name evidence="2" type="ORF">EZS28_048507</name>
</gene>
<proteinExistence type="predicted"/>
<evidence type="ECO:0000313" key="2">
    <source>
        <dbReference type="EMBL" id="KAA6355966.1"/>
    </source>
</evidence>
<organism evidence="2 3">
    <name type="scientific">Streblomastix strix</name>
    <dbReference type="NCBI Taxonomy" id="222440"/>
    <lineage>
        <taxon>Eukaryota</taxon>
        <taxon>Metamonada</taxon>
        <taxon>Preaxostyla</taxon>
        <taxon>Oxymonadida</taxon>
        <taxon>Streblomastigidae</taxon>
        <taxon>Streblomastix</taxon>
    </lineage>
</organism>
<feature type="region of interest" description="Disordered" evidence="1">
    <location>
        <begin position="79"/>
        <end position="111"/>
    </location>
</feature>
<dbReference type="EMBL" id="SNRW01033740">
    <property type="protein sequence ID" value="KAA6355966.1"/>
    <property type="molecule type" value="Genomic_DNA"/>
</dbReference>
<accession>A0A5J4TC13</accession>
<evidence type="ECO:0000313" key="3">
    <source>
        <dbReference type="Proteomes" id="UP000324800"/>
    </source>
</evidence>
<dbReference type="Proteomes" id="UP000324800">
    <property type="component" value="Unassembled WGS sequence"/>
</dbReference>
<comment type="caution">
    <text evidence="2">The sequence shown here is derived from an EMBL/GenBank/DDBJ whole genome shotgun (WGS) entry which is preliminary data.</text>
</comment>